<keyword evidence="3" id="KW-1185">Reference proteome</keyword>
<feature type="region of interest" description="Disordered" evidence="1">
    <location>
        <begin position="1"/>
        <end position="29"/>
    </location>
</feature>
<gene>
    <name evidence="2" type="ORF">K0M31_002885</name>
</gene>
<evidence type="ECO:0000256" key="1">
    <source>
        <dbReference type="SAM" id="MobiDB-lite"/>
    </source>
</evidence>
<feature type="compositionally biased region" description="Polar residues" evidence="1">
    <location>
        <begin position="13"/>
        <end position="29"/>
    </location>
</feature>
<sequence>MRQYEQDKRESMSMRNFGNSKNANRSTSRVEARNFLSAPIPDDFFRELSTKILEEKPALLLFYPEILESTKIRGIKCFKMIYKKRRGMKRGEKRRRKRGWKGSAGVVRFDERASIENCQEVGEEDERKRNLWDKCSPWMRLVVVSRSSCPKASEIEAPRFPPATLLLDARPTSPFDEKLFLALGERGSSEGNRGEDGCINPLRLVWRPPPSSGSQDCYD</sequence>
<evidence type="ECO:0000313" key="3">
    <source>
        <dbReference type="Proteomes" id="UP001177670"/>
    </source>
</evidence>
<proteinExistence type="predicted"/>
<evidence type="ECO:0000313" key="2">
    <source>
        <dbReference type="EMBL" id="KAK1128420.1"/>
    </source>
</evidence>
<protein>
    <submittedName>
        <fullName evidence="2">Uncharacterized protein</fullName>
    </submittedName>
</protein>
<dbReference type="AlphaFoldDB" id="A0AA40G0T5"/>
<comment type="caution">
    <text evidence="2">The sequence shown here is derived from an EMBL/GenBank/DDBJ whole genome shotgun (WGS) entry which is preliminary data.</text>
</comment>
<dbReference type="EMBL" id="JAHYIQ010000010">
    <property type="protein sequence ID" value="KAK1128420.1"/>
    <property type="molecule type" value="Genomic_DNA"/>
</dbReference>
<organism evidence="2 3">
    <name type="scientific">Melipona bicolor</name>
    <dbReference type="NCBI Taxonomy" id="60889"/>
    <lineage>
        <taxon>Eukaryota</taxon>
        <taxon>Metazoa</taxon>
        <taxon>Ecdysozoa</taxon>
        <taxon>Arthropoda</taxon>
        <taxon>Hexapoda</taxon>
        <taxon>Insecta</taxon>
        <taxon>Pterygota</taxon>
        <taxon>Neoptera</taxon>
        <taxon>Endopterygota</taxon>
        <taxon>Hymenoptera</taxon>
        <taxon>Apocrita</taxon>
        <taxon>Aculeata</taxon>
        <taxon>Apoidea</taxon>
        <taxon>Anthophila</taxon>
        <taxon>Apidae</taxon>
        <taxon>Melipona</taxon>
    </lineage>
</organism>
<reference evidence="2" key="1">
    <citation type="submission" date="2021-10" db="EMBL/GenBank/DDBJ databases">
        <title>Melipona bicolor Genome sequencing and assembly.</title>
        <authorList>
            <person name="Araujo N.S."/>
            <person name="Arias M.C."/>
        </authorList>
    </citation>
    <scope>NUCLEOTIDE SEQUENCE</scope>
    <source>
        <strain evidence="2">USP_2M_L1-L4_2017</strain>
        <tissue evidence="2">Whole body</tissue>
    </source>
</reference>
<name>A0AA40G0T5_9HYME</name>
<feature type="compositionally biased region" description="Basic and acidic residues" evidence="1">
    <location>
        <begin position="1"/>
        <end position="12"/>
    </location>
</feature>
<accession>A0AA40G0T5</accession>
<feature type="region of interest" description="Disordered" evidence="1">
    <location>
        <begin position="186"/>
        <end position="219"/>
    </location>
</feature>
<dbReference type="Proteomes" id="UP001177670">
    <property type="component" value="Unassembled WGS sequence"/>
</dbReference>